<sequence length="523" mass="55467">MFGLIGDANLYMVDSFIKQGRARYVAAANEAGAVLMAIGYAHVSGRVGVATVTHGPAVTNTLTALIEACKASLPIVLLAGDTAVADRFHIQNVDQREFFLATGAGFVQLRAPETVAEDVATAFRRALVERRPVVLNMPADFQWMETDYVARRHYAPDRSAHIVDGPEMDNAVGIIAAARRPVVLCGRGACEPAARAHIRALADRIGAPLASTLKAKGAFDDHPFNLGIFGTFSTPVALDAIMKSDCVIAFGASLNQYTTAQGSLLKGKRLIHVSAEPADLGRHVAPDAGLVGEPGRTAQRMVELLDEAEIAASGHRTEELREAIAGFSFGPLAVPKPRPSTVDIRQALRALDAAVAPERTLVTDAGRFLIEAWPLMTVRDPRSFVYTVNFGSIGFGVAEAVGAALASDGRPTLLITGDGGFMLGGLTEFNSAVRAKVDLVVVVCNDGSYGAEHIQFRSKQMDPEISLFDWPDFAPVAEALGGTGVTVRSEEDLARAVEAIKGGARPLLIDLKLDPDSMPSIGH</sequence>
<dbReference type="PANTHER" id="PTHR18968:SF13">
    <property type="entry name" value="ACETOLACTATE SYNTHASE CATALYTIC SUBUNIT, MITOCHONDRIAL"/>
    <property type="match status" value="1"/>
</dbReference>
<dbReference type="Pfam" id="PF00205">
    <property type="entry name" value="TPP_enzyme_M"/>
    <property type="match status" value="1"/>
</dbReference>
<protein>
    <submittedName>
        <fullName evidence="7">Acetolactate synthase</fullName>
    </submittedName>
</protein>
<dbReference type="SUPFAM" id="SSF52518">
    <property type="entry name" value="Thiamin diphosphate-binding fold (THDP-binding)"/>
    <property type="match status" value="2"/>
</dbReference>
<dbReference type="InterPro" id="IPR011766">
    <property type="entry name" value="TPP_enzyme_TPP-bd"/>
</dbReference>
<dbReference type="Gene3D" id="3.40.50.970">
    <property type="match status" value="2"/>
</dbReference>
<keyword evidence="2 3" id="KW-0786">Thiamine pyrophosphate</keyword>
<dbReference type="InterPro" id="IPR029061">
    <property type="entry name" value="THDP-binding"/>
</dbReference>
<dbReference type="GO" id="GO:0000287">
    <property type="term" value="F:magnesium ion binding"/>
    <property type="evidence" value="ECO:0007669"/>
    <property type="project" value="InterPro"/>
</dbReference>
<comment type="similarity">
    <text evidence="1 3">Belongs to the TPP enzyme family.</text>
</comment>
<dbReference type="CDD" id="cd07035">
    <property type="entry name" value="TPP_PYR_POX_like"/>
    <property type="match status" value="1"/>
</dbReference>
<reference evidence="7" key="1">
    <citation type="journal article" date="2014" name="Int. J. Syst. Evol. Microbiol.">
        <title>Complete genome sequence of Corynebacterium casei LMG S-19264T (=DSM 44701T), isolated from a smear-ripened cheese.</title>
        <authorList>
            <consortium name="US DOE Joint Genome Institute (JGI-PGF)"/>
            <person name="Walter F."/>
            <person name="Albersmeier A."/>
            <person name="Kalinowski J."/>
            <person name="Ruckert C."/>
        </authorList>
    </citation>
    <scope>NUCLEOTIDE SEQUENCE</scope>
    <source>
        <strain evidence="7">CGMCC 1.12919</strain>
    </source>
</reference>
<dbReference type="AlphaFoldDB" id="A0A916X833"/>
<evidence type="ECO:0000259" key="5">
    <source>
        <dbReference type="Pfam" id="PF02775"/>
    </source>
</evidence>
<evidence type="ECO:0000256" key="3">
    <source>
        <dbReference type="RuleBase" id="RU362132"/>
    </source>
</evidence>
<feature type="domain" description="Thiamine pyrophosphate enzyme TPP-binding" evidence="5">
    <location>
        <begin position="364"/>
        <end position="510"/>
    </location>
</feature>
<comment type="caution">
    <text evidence="7">The sequence shown here is derived from an EMBL/GenBank/DDBJ whole genome shotgun (WGS) entry which is preliminary data.</text>
</comment>
<dbReference type="InterPro" id="IPR045229">
    <property type="entry name" value="TPP_enz"/>
</dbReference>
<evidence type="ECO:0000313" key="8">
    <source>
        <dbReference type="Proteomes" id="UP000637002"/>
    </source>
</evidence>
<dbReference type="GO" id="GO:0009097">
    <property type="term" value="P:isoleucine biosynthetic process"/>
    <property type="evidence" value="ECO:0007669"/>
    <property type="project" value="TreeGrafter"/>
</dbReference>
<dbReference type="GO" id="GO:0005948">
    <property type="term" value="C:acetolactate synthase complex"/>
    <property type="evidence" value="ECO:0007669"/>
    <property type="project" value="TreeGrafter"/>
</dbReference>
<dbReference type="Proteomes" id="UP000637002">
    <property type="component" value="Unassembled WGS sequence"/>
</dbReference>
<dbReference type="GO" id="GO:0003984">
    <property type="term" value="F:acetolactate synthase activity"/>
    <property type="evidence" value="ECO:0007669"/>
    <property type="project" value="TreeGrafter"/>
</dbReference>
<dbReference type="Gene3D" id="3.40.50.1220">
    <property type="entry name" value="TPP-binding domain"/>
    <property type="match status" value="1"/>
</dbReference>
<evidence type="ECO:0000259" key="4">
    <source>
        <dbReference type="Pfam" id="PF00205"/>
    </source>
</evidence>
<dbReference type="Pfam" id="PF02775">
    <property type="entry name" value="TPP_enzyme_C"/>
    <property type="match status" value="1"/>
</dbReference>
<dbReference type="EMBL" id="BMGG01000001">
    <property type="protein sequence ID" value="GGC49001.1"/>
    <property type="molecule type" value="Genomic_DNA"/>
</dbReference>
<dbReference type="CDD" id="cd00568">
    <property type="entry name" value="TPP_enzymes"/>
    <property type="match status" value="1"/>
</dbReference>
<reference evidence="7" key="2">
    <citation type="submission" date="2020-09" db="EMBL/GenBank/DDBJ databases">
        <authorList>
            <person name="Sun Q."/>
            <person name="Zhou Y."/>
        </authorList>
    </citation>
    <scope>NUCLEOTIDE SEQUENCE</scope>
    <source>
        <strain evidence="7">CGMCC 1.12919</strain>
    </source>
</reference>
<evidence type="ECO:0000256" key="2">
    <source>
        <dbReference type="ARBA" id="ARBA00023052"/>
    </source>
</evidence>
<proteinExistence type="inferred from homology"/>
<organism evidence="7 8">
    <name type="scientific">Chelatococcus reniformis</name>
    <dbReference type="NCBI Taxonomy" id="1494448"/>
    <lineage>
        <taxon>Bacteria</taxon>
        <taxon>Pseudomonadati</taxon>
        <taxon>Pseudomonadota</taxon>
        <taxon>Alphaproteobacteria</taxon>
        <taxon>Hyphomicrobiales</taxon>
        <taxon>Chelatococcaceae</taxon>
        <taxon>Chelatococcus</taxon>
    </lineage>
</organism>
<evidence type="ECO:0000256" key="1">
    <source>
        <dbReference type="ARBA" id="ARBA00007812"/>
    </source>
</evidence>
<dbReference type="GO" id="GO:0030976">
    <property type="term" value="F:thiamine pyrophosphate binding"/>
    <property type="evidence" value="ECO:0007669"/>
    <property type="project" value="InterPro"/>
</dbReference>
<dbReference type="Pfam" id="PF02776">
    <property type="entry name" value="TPP_enzyme_N"/>
    <property type="match status" value="1"/>
</dbReference>
<name>A0A916X833_9HYPH</name>
<dbReference type="GO" id="GO:0050660">
    <property type="term" value="F:flavin adenine dinucleotide binding"/>
    <property type="evidence" value="ECO:0007669"/>
    <property type="project" value="TreeGrafter"/>
</dbReference>
<evidence type="ECO:0000259" key="6">
    <source>
        <dbReference type="Pfam" id="PF02776"/>
    </source>
</evidence>
<accession>A0A916X833</accession>
<dbReference type="SUPFAM" id="SSF52467">
    <property type="entry name" value="DHS-like NAD/FAD-binding domain"/>
    <property type="match status" value="1"/>
</dbReference>
<dbReference type="InterPro" id="IPR012001">
    <property type="entry name" value="Thiamin_PyroP_enz_TPP-bd_dom"/>
</dbReference>
<evidence type="ECO:0000313" key="7">
    <source>
        <dbReference type="EMBL" id="GGC49001.1"/>
    </source>
</evidence>
<feature type="domain" description="Thiamine pyrophosphate enzyme central" evidence="4">
    <location>
        <begin position="169"/>
        <end position="300"/>
    </location>
</feature>
<dbReference type="PANTHER" id="PTHR18968">
    <property type="entry name" value="THIAMINE PYROPHOSPHATE ENZYMES"/>
    <property type="match status" value="1"/>
</dbReference>
<keyword evidence="8" id="KW-1185">Reference proteome</keyword>
<feature type="domain" description="Thiamine pyrophosphate enzyme N-terminal TPP-binding" evidence="6">
    <location>
        <begin position="1"/>
        <end position="95"/>
    </location>
</feature>
<dbReference type="InterPro" id="IPR029035">
    <property type="entry name" value="DHS-like_NAD/FAD-binding_dom"/>
</dbReference>
<dbReference type="InterPro" id="IPR012000">
    <property type="entry name" value="Thiamin_PyroP_enz_cen_dom"/>
</dbReference>
<dbReference type="GO" id="GO:0009099">
    <property type="term" value="P:L-valine biosynthetic process"/>
    <property type="evidence" value="ECO:0007669"/>
    <property type="project" value="TreeGrafter"/>
</dbReference>
<gene>
    <name evidence="7" type="ORF">GCM10010994_05250</name>
</gene>